<dbReference type="OrthoDB" id="538223at2759"/>
<name>A0A067TUI3_GALM3</name>
<protein>
    <recommendedName>
        <fullName evidence="2">Nephrocystin 3-like N-terminal domain-containing protein</fullName>
    </recommendedName>
</protein>
<evidence type="ECO:0000313" key="4">
    <source>
        <dbReference type="Proteomes" id="UP000027222"/>
    </source>
</evidence>
<dbReference type="Proteomes" id="UP000027222">
    <property type="component" value="Unassembled WGS sequence"/>
</dbReference>
<sequence>MFSGENILVTGGTFTTVVEAQVALEQERREKAIERLRKNVAQGAFHNAAERYDPPRCHTGTREAIMKEVMDWINSLNDEYFLWLYGPAGAGKSAIAQTIAELCSKLGLLAASFFFSRTVPGRNNDKLLVPTMAYQLTISIPGICNQIADAIVKDPLIFDRTLEIQFNSLIVETLAKLPLRDSFRADSHPKLIVIDGLDECSEPNTQHYILSTLSSAALRDKPLQLTFLIASRPEHDIRNGFDEDGMNLLTRRLVLDDKYLPYDDILYFLKSKFDEIKERHPLKSFIPPSWPSMNDLEYLVTKSSSQFIYASTVMKFVESRRHRPTDRLDIVLGLKIPGNNTPFAQLDALYACLFEAIEDLEPVMKVLSFFVTRSRYQRRDPPFVEEFLHYQPGDLQIILADLHSIMHIPSLGASGVLHVFHESLGDFLTDKSRSRTLYIDISIAHATMAEHSVTYLSKSPGDYEPFLEHLLNAYPTDELLSALSEANLEKTFDFIIQGLTVLLFRELGLPTRLVTFLKLLQGEFTADKSGLLHRAFQSHFDGYVRSKLSHYTLDPDFFHLATAFTLDCIPRWHAFYIFSESKGSSLLDDPLGFHYVDGSNLRFYDSSPGYRSAMVTFFTDINRSGVYYIGRRRYIDLATECVQYLCRSRGLGWGWRSKFEPQFKSYASSAILEIISRFPREHRLVHLFLEIPFRNIVEDEEFALKIEAYSPIITRVDWVLLLPKAIFQRTRRVRKGVNFRLQLN</sequence>
<dbReference type="InterPro" id="IPR056884">
    <property type="entry name" value="NPHP3-like_N"/>
</dbReference>
<dbReference type="PANTHER" id="PTHR10039:SF14">
    <property type="entry name" value="NACHT DOMAIN-CONTAINING PROTEIN"/>
    <property type="match status" value="1"/>
</dbReference>
<evidence type="ECO:0000256" key="1">
    <source>
        <dbReference type="ARBA" id="ARBA00022737"/>
    </source>
</evidence>
<keyword evidence="1" id="KW-0677">Repeat</keyword>
<dbReference type="InterPro" id="IPR027417">
    <property type="entry name" value="P-loop_NTPase"/>
</dbReference>
<keyword evidence="4" id="KW-1185">Reference proteome</keyword>
<reference evidence="4" key="1">
    <citation type="journal article" date="2014" name="Proc. Natl. Acad. Sci. U.S.A.">
        <title>Extensive sampling of basidiomycete genomes demonstrates inadequacy of the white-rot/brown-rot paradigm for wood decay fungi.</title>
        <authorList>
            <person name="Riley R."/>
            <person name="Salamov A.A."/>
            <person name="Brown D.W."/>
            <person name="Nagy L.G."/>
            <person name="Floudas D."/>
            <person name="Held B.W."/>
            <person name="Levasseur A."/>
            <person name="Lombard V."/>
            <person name="Morin E."/>
            <person name="Otillar R."/>
            <person name="Lindquist E.A."/>
            <person name="Sun H."/>
            <person name="LaButti K.M."/>
            <person name="Schmutz J."/>
            <person name="Jabbour D."/>
            <person name="Luo H."/>
            <person name="Baker S.E."/>
            <person name="Pisabarro A.G."/>
            <person name="Walton J.D."/>
            <person name="Blanchette R.A."/>
            <person name="Henrissat B."/>
            <person name="Martin F."/>
            <person name="Cullen D."/>
            <person name="Hibbett D.S."/>
            <person name="Grigoriev I.V."/>
        </authorList>
    </citation>
    <scope>NUCLEOTIDE SEQUENCE [LARGE SCALE GENOMIC DNA]</scope>
    <source>
        <strain evidence="4">CBS 339.88</strain>
    </source>
</reference>
<gene>
    <name evidence="3" type="ORF">GALMADRAFT_235161</name>
</gene>
<dbReference type="SUPFAM" id="SSF52540">
    <property type="entry name" value="P-loop containing nucleoside triphosphate hydrolases"/>
    <property type="match status" value="1"/>
</dbReference>
<dbReference type="AlphaFoldDB" id="A0A067TUI3"/>
<dbReference type="Pfam" id="PF24883">
    <property type="entry name" value="NPHP3_N"/>
    <property type="match status" value="1"/>
</dbReference>
<dbReference type="Gene3D" id="3.40.50.300">
    <property type="entry name" value="P-loop containing nucleotide triphosphate hydrolases"/>
    <property type="match status" value="1"/>
</dbReference>
<evidence type="ECO:0000259" key="2">
    <source>
        <dbReference type="Pfam" id="PF24883"/>
    </source>
</evidence>
<dbReference type="PANTHER" id="PTHR10039">
    <property type="entry name" value="AMELOGENIN"/>
    <property type="match status" value="1"/>
</dbReference>
<dbReference type="EMBL" id="KL142367">
    <property type="protein sequence ID" value="KDR85967.1"/>
    <property type="molecule type" value="Genomic_DNA"/>
</dbReference>
<dbReference type="HOGENOM" id="CLU_000288_6_10_1"/>
<evidence type="ECO:0000313" key="3">
    <source>
        <dbReference type="EMBL" id="KDR85967.1"/>
    </source>
</evidence>
<feature type="domain" description="Nephrocystin 3-like N-terminal" evidence="2">
    <location>
        <begin position="67"/>
        <end position="232"/>
    </location>
</feature>
<proteinExistence type="predicted"/>
<organism evidence="3 4">
    <name type="scientific">Galerina marginata (strain CBS 339.88)</name>
    <dbReference type="NCBI Taxonomy" id="685588"/>
    <lineage>
        <taxon>Eukaryota</taxon>
        <taxon>Fungi</taxon>
        <taxon>Dikarya</taxon>
        <taxon>Basidiomycota</taxon>
        <taxon>Agaricomycotina</taxon>
        <taxon>Agaricomycetes</taxon>
        <taxon>Agaricomycetidae</taxon>
        <taxon>Agaricales</taxon>
        <taxon>Agaricineae</taxon>
        <taxon>Strophariaceae</taxon>
        <taxon>Galerina</taxon>
    </lineage>
</organism>
<accession>A0A067TUI3</accession>